<dbReference type="PROSITE" id="PS50196">
    <property type="entry name" value="RANBD1"/>
    <property type="match status" value="1"/>
</dbReference>
<organism evidence="10 11">
    <name type="scientific">Babjeviella inositovora NRRL Y-12698</name>
    <dbReference type="NCBI Taxonomy" id="984486"/>
    <lineage>
        <taxon>Eukaryota</taxon>
        <taxon>Fungi</taxon>
        <taxon>Dikarya</taxon>
        <taxon>Ascomycota</taxon>
        <taxon>Saccharomycotina</taxon>
        <taxon>Pichiomycetes</taxon>
        <taxon>Serinales incertae sedis</taxon>
        <taxon>Babjeviella</taxon>
    </lineage>
</organism>
<dbReference type="RefSeq" id="XP_018987762.1">
    <property type="nucleotide sequence ID" value="XM_019127424.1"/>
</dbReference>
<keyword evidence="11" id="KW-1185">Reference proteome</keyword>
<dbReference type="EMBL" id="KV454426">
    <property type="protein sequence ID" value="ODQ82434.1"/>
    <property type="molecule type" value="Genomic_DNA"/>
</dbReference>
<evidence type="ECO:0000256" key="3">
    <source>
        <dbReference type="ARBA" id="ARBA00022816"/>
    </source>
</evidence>
<reference evidence="11" key="1">
    <citation type="submission" date="2016-05" db="EMBL/GenBank/DDBJ databases">
        <title>Comparative genomics of biotechnologically important yeasts.</title>
        <authorList>
            <consortium name="DOE Joint Genome Institute"/>
            <person name="Riley R."/>
            <person name="Haridas S."/>
            <person name="Wolfe K.H."/>
            <person name="Lopes M.R."/>
            <person name="Hittinger C.T."/>
            <person name="Goker M."/>
            <person name="Salamov A."/>
            <person name="Wisecaver J."/>
            <person name="Long T.M."/>
            <person name="Aerts A.L."/>
            <person name="Barry K."/>
            <person name="Choi C."/>
            <person name="Clum A."/>
            <person name="Coughlan A.Y."/>
            <person name="Deshpande S."/>
            <person name="Douglass A.P."/>
            <person name="Hanson S.J."/>
            <person name="Klenk H.-P."/>
            <person name="Labutti K."/>
            <person name="Lapidus A."/>
            <person name="Lindquist E."/>
            <person name="Lipzen A."/>
            <person name="Meier-Kolthoff J.P."/>
            <person name="Ohm R.A."/>
            <person name="Otillar R.P."/>
            <person name="Pangilinan J."/>
            <person name="Peng Y."/>
            <person name="Rokas A."/>
            <person name="Rosa C.A."/>
            <person name="Scheuner C."/>
            <person name="Sibirny A.A."/>
            <person name="Slot J.C."/>
            <person name="Stielow J.B."/>
            <person name="Sun H."/>
            <person name="Kurtzman C.P."/>
            <person name="Blackwell M."/>
            <person name="Grigoriev I.V."/>
            <person name="Jeffries T.W."/>
        </authorList>
    </citation>
    <scope>NUCLEOTIDE SEQUENCE [LARGE SCALE GENOMIC DNA]</scope>
    <source>
        <strain evidence="11">NRRL Y-12698</strain>
    </source>
</reference>
<dbReference type="InterPro" id="IPR011993">
    <property type="entry name" value="PH-like_dom_sf"/>
</dbReference>
<evidence type="ECO:0000256" key="7">
    <source>
        <dbReference type="ARBA" id="ARBA00023242"/>
    </source>
</evidence>
<keyword evidence="6" id="KW-0906">Nuclear pore complex</keyword>
<evidence type="ECO:0000256" key="4">
    <source>
        <dbReference type="ARBA" id="ARBA00022927"/>
    </source>
</evidence>
<feature type="compositionally biased region" description="Basic and acidic residues" evidence="8">
    <location>
        <begin position="363"/>
        <end position="376"/>
    </location>
</feature>
<keyword evidence="2" id="KW-0813">Transport</keyword>
<dbReference type="SUPFAM" id="SSF50729">
    <property type="entry name" value="PH domain-like"/>
    <property type="match status" value="1"/>
</dbReference>
<feature type="region of interest" description="Disordered" evidence="8">
    <location>
        <begin position="353"/>
        <end position="387"/>
    </location>
</feature>
<dbReference type="GeneID" id="30145277"/>
<evidence type="ECO:0000259" key="9">
    <source>
        <dbReference type="PROSITE" id="PS50196"/>
    </source>
</evidence>
<feature type="domain" description="RanBD1" evidence="9">
    <location>
        <begin position="513"/>
        <end position="601"/>
    </location>
</feature>
<dbReference type="Proteomes" id="UP000094336">
    <property type="component" value="Unassembled WGS sequence"/>
</dbReference>
<dbReference type="OrthoDB" id="185618at2759"/>
<dbReference type="GO" id="GO:0051028">
    <property type="term" value="P:mRNA transport"/>
    <property type="evidence" value="ECO:0007669"/>
    <property type="project" value="UniProtKB-KW"/>
</dbReference>
<evidence type="ECO:0000256" key="5">
    <source>
        <dbReference type="ARBA" id="ARBA00023010"/>
    </source>
</evidence>
<keyword evidence="5" id="KW-0811">Translocation</keyword>
<dbReference type="Pfam" id="PF00638">
    <property type="entry name" value="Ran_BP1"/>
    <property type="match status" value="1"/>
</dbReference>
<evidence type="ECO:0000256" key="2">
    <source>
        <dbReference type="ARBA" id="ARBA00022448"/>
    </source>
</evidence>
<dbReference type="SMART" id="SM00160">
    <property type="entry name" value="RanBD"/>
    <property type="match status" value="1"/>
</dbReference>
<proteinExistence type="predicted"/>
<dbReference type="Gene3D" id="2.30.29.30">
    <property type="entry name" value="Pleckstrin-homology domain (PH domain)/Phosphotyrosine-binding domain (PTB)"/>
    <property type="match status" value="1"/>
</dbReference>
<name>A0A1E3QXY5_9ASCO</name>
<feature type="compositionally biased region" description="Low complexity" evidence="8">
    <location>
        <begin position="378"/>
        <end position="387"/>
    </location>
</feature>
<accession>A0A1E3QXY5</accession>
<feature type="region of interest" description="Disordered" evidence="8">
    <location>
        <begin position="245"/>
        <end position="266"/>
    </location>
</feature>
<dbReference type="InterPro" id="IPR053074">
    <property type="entry name" value="NPC_Nucleoporin"/>
</dbReference>
<keyword evidence="4" id="KW-0653">Protein transport</keyword>
<dbReference type="Pfam" id="PF08911">
    <property type="entry name" value="NUP50"/>
    <property type="match status" value="1"/>
</dbReference>
<keyword evidence="7" id="KW-0539">Nucleus</keyword>
<evidence type="ECO:0000313" key="11">
    <source>
        <dbReference type="Proteomes" id="UP000094336"/>
    </source>
</evidence>
<evidence type="ECO:0000256" key="1">
    <source>
        <dbReference type="ARBA" id="ARBA00004567"/>
    </source>
</evidence>
<comment type="subcellular location">
    <subcellularLocation>
        <location evidence="1">Nucleus</location>
        <location evidence="1">Nuclear pore complex</location>
    </subcellularLocation>
</comment>
<evidence type="ECO:0000313" key="10">
    <source>
        <dbReference type="EMBL" id="ODQ82434.1"/>
    </source>
</evidence>
<evidence type="ECO:0000256" key="8">
    <source>
        <dbReference type="SAM" id="MobiDB-lite"/>
    </source>
</evidence>
<dbReference type="STRING" id="984486.A0A1E3QXY5"/>
<dbReference type="GO" id="GO:0005643">
    <property type="term" value="C:nuclear pore"/>
    <property type="evidence" value="ECO:0007669"/>
    <property type="project" value="UniProtKB-SubCell"/>
</dbReference>
<dbReference type="InterPro" id="IPR015007">
    <property type="entry name" value="NUP2/50/61"/>
</dbReference>
<gene>
    <name evidence="10" type="ORF">BABINDRAFT_159029</name>
</gene>
<sequence length="642" mass="67687">MSGGGKRRATNQISKDTFHRDEERSDDENVDLSAQPKRASAETLAKRKIIKPRGRLGAAGTSMPSSGFNFGAIGAPSADSSATTPFSFGVKTDTEAKPTNPFGGFNNKPSTSFAISSAAQQLEADKPNNAFGFLGGSSAPASLPSKPTAGSDNKKNSQLKALNSLFEASITKAFTANPIADFSAIIAKYQLYLEKINNNTVTLPEPKQAIGSVGSNAATFGSSITSGASAPTGAIIASRPEVIAVDPSDSESEDEQPKKEVKVEGPQFTTSAKLSFKGSSFTFNPADKRKEDSDSDSEDEIKIEGPKFEFGGAVKNNSFKFDGMKTNGFSFALPPSTIATDVAPTTTEVSATPVFTFGQKATPTEEKPAETPKNKVETPATSTTFNFGTTSTAAASAFTFGSKSTEAKPAEAKPFAFGSSVPAFGVTKTDEAKTAFAFGSGEKPTFETPAKEGETKAETPKFTFGSASAASFSTTPASNGAFSFSFNQSNTKPLEAAPAAGDDEVEEFTPKGDFKPVVQLTEKVATEETTGEEDEECLYTKRAKLMMINPETKAYDSRGLGELKVLRNPETKKARILVRADGSNRVLLNTMVVSSIKYDAMGKGHVKCPVFTPGGMDTYVIKVKTDDDAKALIAKLDEAKDA</sequence>
<evidence type="ECO:0000256" key="6">
    <source>
        <dbReference type="ARBA" id="ARBA00023132"/>
    </source>
</evidence>
<dbReference type="PANTHER" id="PTHR38697">
    <property type="entry name" value="NUCLEAR PORE COMPLEX PROTEIN SIMILAR TO S. CEREVISIAE NUP2 (EUROFUNG)"/>
    <property type="match status" value="1"/>
</dbReference>
<protein>
    <recommendedName>
        <fullName evidence="9">RanBD1 domain-containing protein</fullName>
    </recommendedName>
</protein>
<dbReference type="InterPro" id="IPR000156">
    <property type="entry name" value="Ran_bind_dom"/>
</dbReference>
<dbReference type="PANTHER" id="PTHR38697:SF1">
    <property type="entry name" value="NUCLEAR PORE COMPLEX PROTEIN SIMILAR TO S. CEREVISIAE NUP2 (EUROFUNG)"/>
    <property type="match status" value="1"/>
</dbReference>
<dbReference type="GO" id="GO:0015031">
    <property type="term" value="P:protein transport"/>
    <property type="evidence" value="ECO:0007669"/>
    <property type="project" value="UniProtKB-KW"/>
</dbReference>
<feature type="region of interest" description="Disordered" evidence="8">
    <location>
        <begin position="1"/>
        <end position="48"/>
    </location>
</feature>
<dbReference type="AlphaFoldDB" id="A0A1E3QXY5"/>
<keyword evidence="3" id="KW-0509">mRNA transport</keyword>